<dbReference type="Proteomes" id="UP000320762">
    <property type="component" value="Unassembled WGS sequence"/>
</dbReference>
<organism evidence="2 3">
    <name type="scientific">Schizophyllum amplum</name>
    <dbReference type="NCBI Taxonomy" id="97359"/>
    <lineage>
        <taxon>Eukaryota</taxon>
        <taxon>Fungi</taxon>
        <taxon>Dikarya</taxon>
        <taxon>Basidiomycota</taxon>
        <taxon>Agaricomycotina</taxon>
        <taxon>Agaricomycetes</taxon>
        <taxon>Agaricomycetidae</taxon>
        <taxon>Agaricales</taxon>
        <taxon>Schizophyllaceae</taxon>
        <taxon>Schizophyllum</taxon>
    </lineage>
</organism>
<feature type="region of interest" description="Disordered" evidence="1">
    <location>
        <begin position="1"/>
        <end position="80"/>
    </location>
</feature>
<protein>
    <submittedName>
        <fullName evidence="2">Uncharacterized protein</fullName>
    </submittedName>
</protein>
<feature type="compositionally biased region" description="Basic residues" evidence="1">
    <location>
        <begin position="1"/>
        <end position="17"/>
    </location>
</feature>
<proteinExistence type="predicted"/>
<evidence type="ECO:0000313" key="2">
    <source>
        <dbReference type="EMBL" id="TRM58982.1"/>
    </source>
</evidence>
<evidence type="ECO:0000313" key="3">
    <source>
        <dbReference type="Proteomes" id="UP000320762"/>
    </source>
</evidence>
<feature type="compositionally biased region" description="Basic and acidic residues" evidence="1">
    <location>
        <begin position="52"/>
        <end position="73"/>
    </location>
</feature>
<accession>A0A550C2F4</accession>
<comment type="caution">
    <text evidence="2">The sequence shown here is derived from an EMBL/GenBank/DDBJ whole genome shotgun (WGS) entry which is preliminary data.</text>
</comment>
<name>A0A550C2F4_9AGAR</name>
<sequence>MYKANSQRRRSASHIHGPRAAQRGPRSDITCSSQPPPNRVIGSARPGDAVSEPEKSEQKQGQKSHTDKGDVRSKATLPAE</sequence>
<dbReference type="AlphaFoldDB" id="A0A550C2F4"/>
<keyword evidence="3" id="KW-1185">Reference proteome</keyword>
<evidence type="ECO:0000256" key="1">
    <source>
        <dbReference type="SAM" id="MobiDB-lite"/>
    </source>
</evidence>
<gene>
    <name evidence="2" type="ORF">BD626DRAFT_173896</name>
</gene>
<dbReference type="EMBL" id="VDMD01000031">
    <property type="protein sequence ID" value="TRM58982.1"/>
    <property type="molecule type" value="Genomic_DNA"/>
</dbReference>
<reference evidence="2 3" key="1">
    <citation type="journal article" date="2019" name="New Phytol.">
        <title>Comparative genomics reveals unique wood-decay strategies and fruiting body development in the Schizophyllaceae.</title>
        <authorList>
            <person name="Almasi E."/>
            <person name="Sahu N."/>
            <person name="Krizsan K."/>
            <person name="Balint B."/>
            <person name="Kovacs G.M."/>
            <person name="Kiss B."/>
            <person name="Cseklye J."/>
            <person name="Drula E."/>
            <person name="Henrissat B."/>
            <person name="Nagy I."/>
            <person name="Chovatia M."/>
            <person name="Adam C."/>
            <person name="LaButti K."/>
            <person name="Lipzen A."/>
            <person name="Riley R."/>
            <person name="Grigoriev I.V."/>
            <person name="Nagy L.G."/>
        </authorList>
    </citation>
    <scope>NUCLEOTIDE SEQUENCE [LARGE SCALE GENOMIC DNA]</scope>
    <source>
        <strain evidence="2 3">NL-1724</strain>
    </source>
</reference>